<evidence type="ECO:0000256" key="2">
    <source>
        <dbReference type="ARBA" id="ARBA00005752"/>
    </source>
</evidence>
<dbReference type="RefSeq" id="WP_324696502.1">
    <property type="nucleotide sequence ID" value="NZ_JAYMYJ010000129.1"/>
</dbReference>
<dbReference type="CDD" id="cd01991">
    <property type="entry name" value="Asn_synthase_B_C"/>
    <property type="match status" value="1"/>
</dbReference>
<dbReference type="EMBL" id="JAYMYJ010000129">
    <property type="protein sequence ID" value="MEB4592293.1"/>
    <property type="molecule type" value="Genomic_DNA"/>
</dbReference>
<organism evidence="9 10">
    <name type="scientific">Candidatus Thiothrix phosphatis</name>
    <dbReference type="NCBI Taxonomy" id="3112415"/>
    <lineage>
        <taxon>Bacteria</taxon>
        <taxon>Pseudomonadati</taxon>
        <taxon>Pseudomonadota</taxon>
        <taxon>Gammaproteobacteria</taxon>
        <taxon>Thiotrichales</taxon>
        <taxon>Thiotrichaceae</taxon>
        <taxon>Thiothrix</taxon>
    </lineage>
</organism>
<dbReference type="Proteomes" id="UP001308005">
    <property type="component" value="Unassembled WGS sequence"/>
</dbReference>
<evidence type="ECO:0000256" key="6">
    <source>
        <dbReference type="ARBA" id="ARBA00022962"/>
    </source>
</evidence>
<keyword evidence="5" id="KW-0067">ATP-binding</keyword>
<proteinExistence type="inferred from homology"/>
<name>A0ABU6D1S0_9GAMM</name>
<accession>A0ABU6D1S0</accession>
<dbReference type="InterPro" id="IPR014729">
    <property type="entry name" value="Rossmann-like_a/b/a_fold"/>
</dbReference>
<evidence type="ECO:0000256" key="1">
    <source>
        <dbReference type="ARBA" id="ARBA00005187"/>
    </source>
</evidence>
<dbReference type="EC" id="6.3.5.4" evidence="3"/>
<dbReference type="SUPFAM" id="SSF52402">
    <property type="entry name" value="Adenine nucleotide alpha hydrolases-like"/>
    <property type="match status" value="1"/>
</dbReference>
<dbReference type="Pfam" id="PF13522">
    <property type="entry name" value="GATase_6"/>
    <property type="match status" value="1"/>
</dbReference>
<dbReference type="InterPro" id="IPR051786">
    <property type="entry name" value="ASN_synthetase/amidase"/>
</dbReference>
<evidence type="ECO:0000256" key="4">
    <source>
        <dbReference type="ARBA" id="ARBA00022741"/>
    </source>
</evidence>
<dbReference type="PANTHER" id="PTHR43284">
    <property type="entry name" value="ASPARAGINE SYNTHETASE (GLUTAMINE-HYDROLYZING)"/>
    <property type="match status" value="1"/>
</dbReference>
<dbReference type="GO" id="GO:0004066">
    <property type="term" value="F:asparagine synthase (glutamine-hydrolyzing) activity"/>
    <property type="evidence" value="ECO:0007669"/>
    <property type="project" value="UniProtKB-EC"/>
</dbReference>
<dbReference type="CDD" id="cd00712">
    <property type="entry name" value="AsnB"/>
    <property type="match status" value="1"/>
</dbReference>
<dbReference type="InterPro" id="IPR017932">
    <property type="entry name" value="GATase_2_dom"/>
</dbReference>
<reference evidence="10" key="1">
    <citation type="submission" date="2023-07" db="EMBL/GenBank/DDBJ databases">
        <title>The carbon used by Thiothrix.</title>
        <authorList>
            <person name="Chen L."/>
        </authorList>
    </citation>
    <scope>NUCLEOTIDE SEQUENCE [LARGE SCALE GENOMIC DNA]</scope>
</reference>
<sequence>MQSNLRRMTSTLAHRGPDDGGLWLDHDVGIALGHRRLSILDLSPEGHQPMASQSGRYTLVFNGEIYNHQELRKRLGQECPVHWRGMSDTETLLAAFSVWGIRRTLKACIGMFAIAVWDSATRCLTLARDRLGEKPLYYGWAGQHFLFGSELKALRAHPEWHAAINREAIASQLRLSYIPAPHTIYQNIFKLEPGHLLQITPQTAPGSAMPTEPYWSLPAYIANRQNAPAPKNVREQTDALEHLLADAVRQQMLADVPLGAFLSGGVDSSLVVALMQAQSNRPVKTFTIGYEEESFNEANYAREVARHLGTEHTEYIASPSDALDIIPRLPVLFDEPFSDMSQIPTLLVAQLAKTRVTVSLSGDGADELFGGYNRYFYAQQIWRRLQHLPGFLRSGIAGTLGHLDARQWDKLLTPFSSSLPQRLRFNEPGEKLRKATEALNARTPEDIYRRLISHWKTPEEIVLGLHSAPDPIPTNIPAGLNFPERMMYMDTLGYLPGDILAKVDRTAMGVSLETRAPFLDHRVVEFAWQLPLHMKIHDGQGKWILRRILDRHVPRHLIERPKKGFGVPLDNWLRTRLRDWAEHLLDPVRLRQEGFFDPDPIQEKWRQHLAGTHNWQYLLWDVLMFQAWHEQQNPVIRAMAA</sequence>
<dbReference type="Pfam" id="PF00733">
    <property type="entry name" value="Asn_synthase"/>
    <property type="match status" value="1"/>
</dbReference>
<dbReference type="Gene3D" id="3.60.20.10">
    <property type="entry name" value="Glutamine Phosphoribosylpyrophosphate, subunit 1, domain 1"/>
    <property type="match status" value="1"/>
</dbReference>
<dbReference type="PIRSF" id="PIRSF001589">
    <property type="entry name" value="Asn_synthetase_glu-h"/>
    <property type="match status" value="1"/>
</dbReference>
<evidence type="ECO:0000313" key="10">
    <source>
        <dbReference type="Proteomes" id="UP001308005"/>
    </source>
</evidence>
<dbReference type="Gene3D" id="3.40.50.620">
    <property type="entry name" value="HUPs"/>
    <property type="match status" value="2"/>
</dbReference>
<keyword evidence="9" id="KW-0436">Ligase</keyword>
<keyword evidence="10" id="KW-1185">Reference proteome</keyword>
<comment type="similarity">
    <text evidence="2">Belongs to the asparagine synthetase family.</text>
</comment>
<dbReference type="NCBIfam" id="TIGR01536">
    <property type="entry name" value="asn_synth_AEB"/>
    <property type="match status" value="1"/>
</dbReference>
<dbReference type="InterPro" id="IPR001962">
    <property type="entry name" value="Asn_synthase"/>
</dbReference>
<keyword evidence="4" id="KW-0547">Nucleotide-binding</keyword>
<evidence type="ECO:0000313" key="9">
    <source>
        <dbReference type="EMBL" id="MEB4592293.1"/>
    </source>
</evidence>
<dbReference type="InterPro" id="IPR033738">
    <property type="entry name" value="AsnB_N"/>
</dbReference>
<dbReference type="InterPro" id="IPR029055">
    <property type="entry name" value="Ntn_hydrolases_N"/>
</dbReference>
<evidence type="ECO:0000256" key="3">
    <source>
        <dbReference type="ARBA" id="ARBA00012737"/>
    </source>
</evidence>
<dbReference type="InterPro" id="IPR006426">
    <property type="entry name" value="Asn_synth_AEB"/>
</dbReference>
<evidence type="ECO:0000259" key="8">
    <source>
        <dbReference type="PROSITE" id="PS51278"/>
    </source>
</evidence>
<protein>
    <recommendedName>
        <fullName evidence="3">asparagine synthase (glutamine-hydrolyzing)</fullName>
        <ecNumber evidence="3">6.3.5.4</ecNumber>
    </recommendedName>
</protein>
<dbReference type="PROSITE" id="PS51278">
    <property type="entry name" value="GATASE_TYPE_2"/>
    <property type="match status" value="1"/>
</dbReference>
<keyword evidence="6" id="KW-0315">Glutamine amidotransferase</keyword>
<comment type="pathway">
    <text evidence="1">Amino-acid biosynthesis; L-asparagine biosynthesis; L-asparagine from L-aspartate (L-Gln route): step 1/1.</text>
</comment>
<dbReference type="SUPFAM" id="SSF56235">
    <property type="entry name" value="N-terminal nucleophile aminohydrolases (Ntn hydrolases)"/>
    <property type="match status" value="1"/>
</dbReference>
<gene>
    <name evidence="9" type="primary">asnB</name>
    <name evidence="9" type="ORF">VSS37_15000</name>
</gene>
<comment type="catalytic activity">
    <reaction evidence="7">
        <text>L-aspartate + L-glutamine + ATP + H2O = L-asparagine + L-glutamate + AMP + diphosphate + H(+)</text>
        <dbReference type="Rhea" id="RHEA:12228"/>
        <dbReference type="ChEBI" id="CHEBI:15377"/>
        <dbReference type="ChEBI" id="CHEBI:15378"/>
        <dbReference type="ChEBI" id="CHEBI:29985"/>
        <dbReference type="ChEBI" id="CHEBI:29991"/>
        <dbReference type="ChEBI" id="CHEBI:30616"/>
        <dbReference type="ChEBI" id="CHEBI:33019"/>
        <dbReference type="ChEBI" id="CHEBI:58048"/>
        <dbReference type="ChEBI" id="CHEBI:58359"/>
        <dbReference type="ChEBI" id="CHEBI:456215"/>
        <dbReference type="EC" id="6.3.5.4"/>
    </reaction>
</comment>
<dbReference type="PANTHER" id="PTHR43284:SF1">
    <property type="entry name" value="ASPARAGINE SYNTHETASE"/>
    <property type="match status" value="1"/>
</dbReference>
<evidence type="ECO:0000256" key="5">
    <source>
        <dbReference type="ARBA" id="ARBA00022840"/>
    </source>
</evidence>
<evidence type="ECO:0000256" key="7">
    <source>
        <dbReference type="ARBA" id="ARBA00048741"/>
    </source>
</evidence>
<feature type="domain" description="Glutamine amidotransferase type-2" evidence="8">
    <location>
        <begin position="1"/>
        <end position="202"/>
    </location>
</feature>
<comment type="caution">
    <text evidence="9">The sequence shown here is derived from an EMBL/GenBank/DDBJ whole genome shotgun (WGS) entry which is preliminary data.</text>
</comment>